<feature type="domain" description="NTF2" evidence="3">
    <location>
        <begin position="16"/>
        <end position="146"/>
    </location>
</feature>
<dbReference type="EMBL" id="PKFO01000003">
    <property type="protein sequence ID" value="PVH20561.1"/>
    <property type="molecule type" value="Genomic_DNA"/>
</dbReference>
<feature type="compositionally biased region" description="Basic and acidic residues" evidence="2">
    <location>
        <begin position="188"/>
        <end position="208"/>
    </location>
</feature>
<dbReference type="GO" id="GO:0005829">
    <property type="term" value="C:cytosol"/>
    <property type="evidence" value="ECO:0007669"/>
    <property type="project" value="TreeGrafter"/>
</dbReference>
<dbReference type="OrthoDB" id="339151at2759"/>
<name>A0A2V1AUH3_9ASCO</name>
<dbReference type="SUPFAM" id="SSF54427">
    <property type="entry name" value="NTF2-like"/>
    <property type="match status" value="1"/>
</dbReference>
<feature type="region of interest" description="Disordered" evidence="2">
    <location>
        <begin position="396"/>
        <end position="429"/>
    </location>
</feature>
<dbReference type="InterPro" id="IPR039539">
    <property type="entry name" value="Ras_GTPase_bind_prot"/>
</dbReference>
<protein>
    <recommendedName>
        <fullName evidence="3">NTF2 domain-containing protein</fullName>
    </recommendedName>
</protein>
<dbReference type="GO" id="GO:1990904">
    <property type="term" value="C:ribonucleoprotein complex"/>
    <property type="evidence" value="ECO:0007669"/>
    <property type="project" value="TreeGrafter"/>
</dbReference>
<dbReference type="GO" id="GO:0034517">
    <property type="term" value="P:ribophagy"/>
    <property type="evidence" value="ECO:0007669"/>
    <property type="project" value="TreeGrafter"/>
</dbReference>
<organism evidence="4 5">
    <name type="scientific">Candidozyma haemuli</name>
    <dbReference type="NCBI Taxonomy" id="45357"/>
    <lineage>
        <taxon>Eukaryota</taxon>
        <taxon>Fungi</taxon>
        <taxon>Dikarya</taxon>
        <taxon>Ascomycota</taxon>
        <taxon>Saccharomycotina</taxon>
        <taxon>Pichiomycetes</taxon>
        <taxon>Metschnikowiaceae</taxon>
        <taxon>Candidozyma</taxon>
    </lineage>
</organism>
<dbReference type="GO" id="GO:1990861">
    <property type="term" value="C:Ubp3-Bre5 deubiquitination complex"/>
    <property type="evidence" value="ECO:0007669"/>
    <property type="project" value="TreeGrafter"/>
</dbReference>
<evidence type="ECO:0000313" key="4">
    <source>
        <dbReference type="EMBL" id="PVH20561.1"/>
    </source>
</evidence>
<sequence length="429" mass="47037">MTVPDNKTDSVSIEEIGWLFVKNYYGTYTSELQKLYGFYDKNASLLHDAFPSESSESEAPVPKTVHLANGTESIQKHFLEQSNNSEKNKIVIERADFQSSVENSILIVVCGSWKRGSSSLWQFVQTFVLKPAGTNLFDVANDMLKFVDLSESFEQPSVVVQQPETPNGKAPVEAEKPEVESASEADAEVSKATKDDAPLATAEKKEEEVVNETVPKVTPKEEKASKKPAAGTEETKDAGAESAAPKKDATPTSAPAQPAAPAPKPTWANLAAMQPKVPTSKTATVSSPGAAKNVPAPSPTVKKPASPAQGAASNQQQPQQQQSSKSKKEEWYPIYIRDADVDEEQLRSALTKTFGEMKFFKKNQRVALCDFKEKEFQQKALEAKELTVGNVVVHLEPRTHKQNNKKDFKDKKAAKKNNNYNNGNGHKKN</sequence>
<dbReference type="PANTHER" id="PTHR10693">
    <property type="entry name" value="RAS GTPASE-ACTIVATING PROTEIN-BINDING PROTEIN"/>
    <property type="match status" value="1"/>
</dbReference>
<feature type="compositionally biased region" description="Polar residues" evidence="2">
    <location>
        <begin position="277"/>
        <end position="287"/>
    </location>
</feature>
<dbReference type="GO" id="GO:0003729">
    <property type="term" value="F:mRNA binding"/>
    <property type="evidence" value="ECO:0007669"/>
    <property type="project" value="TreeGrafter"/>
</dbReference>
<dbReference type="Proteomes" id="UP000244309">
    <property type="component" value="Unassembled WGS sequence"/>
</dbReference>
<reference evidence="4 5" key="1">
    <citation type="submission" date="2017-12" db="EMBL/GenBank/DDBJ databases">
        <title>Genome Sequence of a Multidrug-Resistant Candida haemulonii Isolate from a Patient with Chronic Leg Ulcers in Israel.</title>
        <authorList>
            <person name="Chow N.A."/>
            <person name="Gade L."/>
            <person name="Batra D."/>
            <person name="Rowe L.A."/>
            <person name="Ben-Ami R."/>
            <person name="Loparev V.N."/>
            <person name="Litvintseva A.P."/>
        </authorList>
    </citation>
    <scope>NUCLEOTIDE SEQUENCE [LARGE SCALE GENOMIC DNA]</scope>
    <source>
        <strain evidence="4 5">B11899</strain>
    </source>
</reference>
<dbReference type="InterPro" id="IPR002075">
    <property type="entry name" value="NTF2_dom"/>
</dbReference>
<keyword evidence="1" id="KW-0694">RNA-binding</keyword>
<dbReference type="VEuPathDB" id="FungiDB:CXQ85_002355"/>
<accession>A0A2V1AUH3</accession>
<dbReference type="GO" id="GO:0016579">
    <property type="term" value="P:protein deubiquitination"/>
    <property type="evidence" value="ECO:0007669"/>
    <property type="project" value="TreeGrafter"/>
</dbReference>
<feature type="region of interest" description="Disordered" evidence="2">
    <location>
        <begin position="157"/>
        <end position="332"/>
    </location>
</feature>
<proteinExistence type="predicted"/>
<dbReference type="RefSeq" id="XP_025341501.1">
    <property type="nucleotide sequence ID" value="XM_025486036.1"/>
</dbReference>
<feature type="compositionally biased region" description="Low complexity" evidence="2">
    <location>
        <begin position="304"/>
        <end position="324"/>
    </location>
</feature>
<evidence type="ECO:0000256" key="1">
    <source>
        <dbReference type="ARBA" id="ARBA00022884"/>
    </source>
</evidence>
<keyword evidence="5" id="KW-1185">Reference proteome</keyword>
<evidence type="ECO:0000259" key="3">
    <source>
        <dbReference type="PROSITE" id="PS50177"/>
    </source>
</evidence>
<evidence type="ECO:0000313" key="5">
    <source>
        <dbReference type="Proteomes" id="UP000244309"/>
    </source>
</evidence>
<dbReference type="PROSITE" id="PS50177">
    <property type="entry name" value="NTF2_DOMAIN"/>
    <property type="match status" value="1"/>
</dbReference>
<dbReference type="Pfam" id="PF02136">
    <property type="entry name" value="NTF2"/>
    <property type="match status" value="1"/>
</dbReference>
<feature type="compositionally biased region" description="Basic and acidic residues" evidence="2">
    <location>
        <begin position="396"/>
        <end position="411"/>
    </location>
</feature>
<dbReference type="PANTHER" id="PTHR10693:SF20">
    <property type="entry name" value="AT27578P"/>
    <property type="match status" value="1"/>
</dbReference>
<dbReference type="STRING" id="45357.A0A2V1AUH3"/>
<evidence type="ECO:0000256" key="2">
    <source>
        <dbReference type="SAM" id="MobiDB-lite"/>
    </source>
</evidence>
<comment type="caution">
    <text evidence="4">The sequence shown here is derived from an EMBL/GenBank/DDBJ whole genome shotgun (WGS) entry which is preliminary data.</text>
</comment>
<dbReference type="Gene3D" id="3.10.450.50">
    <property type="match status" value="1"/>
</dbReference>
<gene>
    <name evidence="4" type="ORF">CXQ85_002355</name>
</gene>
<feature type="compositionally biased region" description="Low complexity" evidence="2">
    <location>
        <begin position="416"/>
        <end position="429"/>
    </location>
</feature>
<dbReference type="InterPro" id="IPR032710">
    <property type="entry name" value="NTF2-like_dom_sf"/>
</dbReference>
<dbReference type="InterPro" id="IPR018222">
    <property type="entry name" value="Nuclear_transport_factor_2_euk"/>
</dbReference>
<dbReference type="CDD" id="cd00780">
    <property type="entry name" value="NTF2"/>
    <property type="match status" value="1"/>
</dbReference>
<feature type="compositionally biased region" description="Basic and acidic residues" evidence="2">
    <location>
        <begin position="233"/>
        <end position="249"/>
    </location>
</feature>
<dbReference type="GeneID" id="37007686"/>
<dbReference type="AlphaFoldDB" id="A0A2V1AUH3"/>